<reference evidence="2 3" key="1">
    <citation type="submission" date="2019-10" db="EMBL/GenBank/DDBJ databases">
        <title>Gracilibacillus sp. nov. isolated from rice seeds.</title>
        <authorList>
            <person name="He S."/>
        </authorList>
    </citation>
    <scope>NUCLEOTIDE SEQUENCE [LARGE SCALE GENOMIC DNA]</scope>
    <source>
        <strain evidence="2 3">TD8</strain>
    </source>
</reference>
<sequence>GTVSLDILLSGKEAVKKALEVEKEKGAEIIIADAVSLEDVSLLAEAVYSLDWNVLAIDPGPFTAKLAEWNGCATQDRKSAEDQSMADLNGKVLVVAGSATPVTKVQMETLLQNEWAVSVPVSADKLIPQNAASVEEVHRAMDKALEKMKTDDVHVLVLETCLTGERINLTEREKELNLYHGEAADNINRGLGDITKGILSQTDDVQGIYMTGGDTMVHTLKQLGTKGIQLLDYVIPQADLGTILGGEHEGLVIVGKGGLTGEQNTAIKIVERIFAEANKQEVLNEA</sequence>
<dbReference type="InterPro" id="IPR042213">
    <property type="entry name" value="NBD_C_sf"/>
</dbReference>
<dbReference type="RefSeq" id="WP_323125845.1">
    <property type="nucleotide sequence ID" value="NZ_ML762432.1"/>
</dbReference>
<dbReference type="Proteomes" id="UP000480246">
    <property type="component" value="Unassembled WGS sequence"/>
</dbReference>
<feature type="non-terminal residue" evidence="2">
    <location>
        <position position="1"/>
    </location>
</feature>
<keyword evidence="3" id="KW-1185">Reference proteome</keyword>
<comment type="caution">
    <text evidence="2">The sequence shown here is derived from an EMBL/GenBank/DDBJ whole genome shotgun (WGS) entry which is preliminary data.</text>
</comment>
<evidence type="ECO:0000313" key="2">
    <source>
        <dbReference type="EMBL" id="KAB8132658.1"/>
    </source>
</evidence>
<accession>A0A7C8GSK6</accession>
<protein>
    <submittedName>
        <fullName evidence="2">Four-carbon acid sugar kinase family protein</fullName>
    </submittedName>
</protein>
<dbReference type="AlphaFoldDB" id="A0A7C8GSK6"/>
<dbReference type="EMBL" id="WEID01000062">
    <property type="protein sequence ID" value="KAB8132658.1"/>
    <property type="molecule type" value="Genomic_DNA"/>
</dbReference>
<dbReference type="InterPro" id="IPR031475">
    <property type="entry name" value="NBD_C"/>
</dbReference>
<keyword evidence="2" id="KW-0808">Transferase</keyword>
<keyword evidence="2" id="KW-0418">Kinase</keyword>
<gene>
    <name evidence="2" type="ORF">F9U64_12475</name>
</gene>
<proteinExistence type="predicted"/>
<dbReference type="Gene3D" id="3.40.980.20">
    <property type="entry name" value="Four-carbon acid sugar kinase, nucleotide binding domain"/>
    <property type="match status" value="1"/>
</dbReference>
<evidence type="ECO:0000259" key="1">
    <source>
        <dbReference type="Pfam" id="PF17042"/>
    </source>
</evidence>
<dbReference type="SUPFAM" id="SSF142764">
    <property type="entry name" value="YgbK-like"/>
    <property type="match status" value="1"/>
</dbReference>
<dbReference type="Pfam" id="PF17042">
    <property type="entry name" value="NBD_C"/>
    <property type="match status" value="1"/>
</dbReference>
<organism evidence="2 3">
    <name type="scientific">Gracilibacillus oryzae</name>
    <dbReference type="NCBI Taxonomy" id="1672701"/>
    <lineage>
        <taxon>Bacteria</taxon>
        <taxon>Bacillati</taxon>
        <taxon>Bacillota</taxon>
        <taxon>Bacilli</taxon>
        <taxon>Bacillales</taxon>
        <taxon>Bacillaceae</taxon>
        <taxon>Gracilibacillus</taxon>
    </lineage>
</organism>
<evidence type="ECO:0000313" key="3">
    <source>
        <dbReference type="Proteomes" id="UP000480246"/>
    </source>
</evidence>
<name>A0A7C8GSK6_9BACI</name>
<feature type="domain" description="Four-carbon acid sugar kinase nucleotide binding" evidence="1">
    <location>
        <begin position="93"/>
        <end position="265"/>
    </location>
</feature>
<dbReference type="GO" id="GO:0016301">
    <property type="term" value="F:kinase activity"/>
    <property type="evidence" value="ECO:0007669"/>
    <property type="project" value="UniProtKB-KW"/>
</dbReference>